<dbReference type="EMBL" id="JEMT01012480">
    <property type="protein sequence ID" value="EXX75240.1"/>
    <property type="molecule type" value="Genomic_DNA"/>
</dbReference>
<gene>
    <name evidence="1" type="ORF">RirG_043460</name>
</gene>
<dbReference type="Proteomes" id="UP000022910">
    <property type="component" value="Unassembled WGS sequence"/>
</dbReference>
<keyword evidence="2" id="KW-1185">Reference proteome</keyword>
<accession>A0A015K6N9</accession>
<evidence type="ECO:0000313" key="1">
    <source>
        <dbReference type="EMBL" id="EXX75240.1"/>
    </source>
</evidence>
<sequence length="108" mass="12945">MPKATEIKELIFLFIGTCGDNVSKFNYSTKIDKDQQYYEIVKQFKEAEDYRISRLHENKKSTSFEEIRQLTYFEENRHSTFLEENEQTTHSQTIYTSRLLNPFTKDIS</sequence>
<organism evidence="1 2">
    <name type="scientific">Rhizophagus irregularis (strain DAOM 197198w)</name>
    <name type="common">Glomus intraradices</name>
    <dbReference type="NCBI Taxonomy" id="1432141"/>
    <lineage>
        <taxon>Eukaryota</taxon>
        <taxon>Fungi</taxon>
        <taxon>Fungi incertae sedis</taxon>
        <taxon>Mucoromycota</taxon>
        <taxon>Glomeromycotina</taxon>
        <taxon>Glomeromycetes</taxon>
        <taxon>Glomerales</taxon>
        <taxon>Glomeraceae</taxon>
        <taxon>Rhizophagus</taxon>
    </lineage>
</organism>
<protein>
    <submittedName>
        <fullName evidence="1">Uncharacterized protein</fullName>
    </submittedName>
</protein>
<reference evidence="1 2" key="1">
    <citation type="submission" date="2014-02" db="EMBL/GenBank/DDBJ databases">
        <title>Single nucleus genome sequencing reveals high similarity among nuclei of an endomycorrhizal fungus.</title>
        <authorList>
            <person name="Lin K."/>
            <person name="Geurts R."/>
            <person name="Zhang Z."/>
            <person name="Limpens E."/>
            <person name="Saunders D.G."/>
            <person name="Mu D."/>
            <person name="Pang E."/>
            <person name="Cao H."/>
            <person name="Cha H."/>
            <person name="Lin T."/>
            <person name="Zhou Q."/>
            <person name="Shang Y."/>
            <person name="Li Y."/>
            <person name="Ivanov S."/>
            <person name="Sharma T."/>
            <person name="Velzen R.V."/>
            <person name="Ruijter N.D."/>
            <person name="Aanen D.K."/>
            <person name="Win J."/>
            <person name="Kamoun S."/>
            <person name="Bisseling T."/>
            <person name="Huang S."/>
        </authorList>
    </citation>
    <scope>NUCLEOTIDE SEQUENCE [LARGE SCALE GENOMIC DNA]</scope>
    <source>
        <strain evidence="2">DAOM197198w</strain>
    </source>
</reference>
<proteinExistence type="predicted"/>
<comment type="caution">
    <text evidence="1">The sequence shown here is derived from an EMBL/GenBank/DDBJ whole genome shotgun (WGS) entry which is preliminary data.</text>
</comment>
<name>A0A015K6N9_RHIIW</name>
<dbReference type="OrthoDB" id="10273802at2759"/>
<evidence type="ECO:0000313" key="2">
    <source>
        <dbReference type="Proteomes" id="UP000022910"/>
    </source>
</evidence>
<dbReference type="HOGENOM" id="CLU_2198397_0_0_1"/>
<dbReference type="AlphaFoldDB" id="A0A015K6N9"/>